<feature type="compositionally biased region" description="Pro residues" evidence="7">
    <location>
        <begin position="215"/>
        <end position="224"/>
    </location>
</feature>
<dbReference type="GO" id="GO:0016020">
    <property type="term" value="C:membrane"/>
    <property type="evidence" value="ECO:0007669"/>
    <property type="project" value="UniProtKB-SubCell"/>
</dbReference>
<feature type="region of interest" description="Disordered" evidence="7">
    <location>
        <begin position="202"/>
        <end position="224"/>
    </location>
</feature>
<name>A0A839ZY97_9CAUL</name>
<reference evidence="9 10" key="1">
    <citation type="submission" date="2020-08" db="EMBL/GenBank/DDBJ databases">
        <title>Genomic Encyclopedia of Type Strains, Phase IV (KMG-IV): sequencing the most valuable type-strain genomes for metagenomic binning, comparative biology and taxonomic classification.</title>
        <authorList>
            <person name="Goeker M."/>
        </authorList>
    </citation>
    <scope>NUCLEOTIDE SEQUENCE [LARGE SCALE GENOMIC DNA]</scope>
    <source>
        <strain evidence="9 10">DSM 21793</strain>
    </source>
</reference>
<dbReference type="Gene3D" id="1.20.1440.20">
    <property type="entry name" value="LemA-like domain"/>
    <property type="match status" value="1"/>
</dbReference>
<dbReference type="InterPro" id="IPR007156">
    <property type="entry name" value="MamQ_LemA"/>
</dbReference>
<evidence type="ECO:0000256" key="5">
    <source>
        <dbReference type="ARBA" id="ARBA00023136"/>
    </source>
</evidence>
<dbReference type="PANTHER" id="PTHR34478:SF2">
    <property type="entry name" value="MEMBRANE PROTEIN"/>
    <property type="match status" value="1"/>
</dbReference>
<feature type="chain" id="PRO_5032792051" evidence="8">
    <location>
        <begin position="23"/>
        <end position="224"/>
    </location>
</feature>
<proteinExistence type="inferred from homology"/>
<comment type="caution">
    <text evidence="9">The sequence shown here is derived from an EMBL/GenBank/DDBJ whole genome shotgun (WGS) entry which is preliminary data.</text>
</comment>
<keyword evidence="6" id="KW-0175">Coiled coil</keyword>
<dbReference type="PROSITE" id="PS51257">
    <property type="entry name" value="PROKAR_LIPOPROTEIN"/>
    <property type="match status" value="1"/>
</dbReference>
<keyword evidence="5" id="KW-0472">Membrane</keyword>
<keyword evidence="8" id="KW-0732">Signal</keyword>
<evidence type="ECO:0000313" key="9">
    <source>
        <dbReference type="EMBL" id="MBB3891515.1"/>
    </source>
</evidence>
<dbReference type="EMBL" id="JACIDK010000003">
    <property type="protein sequence ID" value="MBB3891515.1"/>
    <property type="molecule type" value="Genomic_DNA"/>
</dbReference>
<accession>A0A839ZY97</accession>
<dbReference type="SUPFAM" id="SSF140478">
    <property type="entry name" value="LemA-like"/>
    <property type="match status" value="1"/>
</dbReference>
<protein>
    <submittedName>
        <fullName evidence="9">LemA protein</fullName>
    </submittedName>
</protein>
<comment type="similarity">
    <text evidence="2">Belongs to the LemA family.</text>
</comment>
<comment type="subcellular location">
    <subcellularLocation>
        <location evidence="1">Membrane</location>
        <topology evidence="1">Single-pass membrane protein</topology>
    </subcellularLocation>
</comment>
<evidence type="ECO:0000256" key="8">
    <source>
        <dbReference type="SAM" id="SignalP"/>
    </source>
</evidence>
<dbReference type="InterPro" id="IPR023353">
    <property type="entry name" value="LemA-like_dom_sf"/>
</dbReference>
<evidence type="ECO:0000256" key="2">
    <source>
        <dbReference type="ARBA" id="ARBA00008854"/>
    </source>
</evidence>
<keyword evidence="3" id="KW-0812">Transmembrane</keyword>
<gene>
    <name evidence="9" type="ORF">GGQ61_002243</name>
</gene>
<evidence type="ECO:0000256" key="6">
    <source>
        <dbReference type="SAM" id="Coils"/>
    </source>
</evidence>
<evidence type="ECO:0000313" key="10">
    <source>
        <dbReference type="Proteomes" id="UP000530564"/>
    </source>
</evidence>
<sequence length="224" mass="24396">MTNIRRRFVRAALIVLTPMLIAGCGINTIPTKDEKAKAAWAEVQNQYQRRADLIPNLVETVKGYATQEREVLTQVTEARASATQVKVDASTITDPVQFQKFAQAQDQLSGVLGRLMMIQERYPDLKSNQNFMALQSQLEGTENRIAIARRDYNAAVQDYNTEIRTFPGALWAGTVHRWAKPMQTFAASAAAQTAPSVNFGGSAPAAPPVNMAPATPAPAPAPAQ</sequence>
<keyword evidence="4" id="KW-1133">Transmembrane helix</keyword>
<evidence type="ECO:0000256" key="3">
    <source>
        <dbReference type="ARBA" id="ARBA00022692"/>
    </source>
</evidence>
<dbReference type="AlphaFoldDB" id="A0A839ZY97"/>
<evidence type="ECO:0000256" key="7">
    <source>
        <dbReference type="SAM" id="MobiDB-lite"/>
    </source>
</evidence>
<organism evidence="9 10">
    <name type="scientific">Phenylobacterium haematophilum</name>
    <dbReference type="NCBI Taxonomy" id="98513"/>
    <lineage>
        <taxon>Bacteria</taxon>
        <taxon>Pseudomonadati</taxon>
        <taxon>Pseudomonadota</taxon>
        <taxon>Alphaproteobacteria</taxon>
        <taxon>Caulobacterales</taxon>
        <taxon>Caulobacteraceae</taxon>
        <taxon>Phenylobacterium</taxon>
    </lineage>
</organism>
<feature type="coiled-coil region" evidence="6">
    <location>
        <begin position="131"/>
        <end position="158"/>
    </location>
</feature>
<dbReference type="Proteomes" id="UP000530564">
    <property type="component" value="Unassembled WGS sequence"/>
</dbReference>
<evidence type="ECO:0000256" key="1">
    <source>
        <dbReference type="ARBA" id="ARBA00004167"/>
    </source>
</evidence>
<evidence type="ECO:0000256" key="4">
    <source>
        <dbReference type="ARBA" id="ARBA00022989"/>
    </source>
</evidence>
<feature type="signal peptide" evidence="8">
    <location>
        <begin position="1"/>
        <end position="22"/>
    </location>
</feature>
<dbReference type="Pfam" id="PF04011">
    <property type="entry name" value="LemA"/>
    <property type="match status" value="1"/>
</dbReference>
<keyword evidence="10" id="KW-1185">Reference proteome</keyword>
<dbReference type="PANTHER" id="PTHR34478">
    <property type="entry name" value="PROTEIN LEMA"/>
    <property type="match status" value="1"/>
</dbReference>